<organism evidence="1 2">
    <name type="scientific">Xenoophorus captivus</name>
    <dbReference type="NCBI Taxonomy" id="1517983"/>
    <lineage>
        <taxon>Eukaryota</taxon>
        <taxon>Metazoa</taxon>
        <taxon>Chordata</taxon>
        <taxon>Craniata</taxon>
        <taxon>Vertebrata</taxon>
        <taxon>Euteleostomi</taxon>
        <taxon>Actinopterygii</taxon>
        <taxon>Neopterygii</taxon>
        <taxon>Teleostei</taxon>
        <taxon>Neoteleostei</taxon>
        <taxon>Acanthomorphata</taxon>
        <taxon>Ovalentaria</taxon>
        <taxon>Atherinomorphae</taxon>
        <taxon>Cyprinodontiformes</taxon>
        <taxon>Goodeidae</taxon>
        <taxon>Xenoophorus</taxon>
    </lineage>
</organism>
<comment type="caution">
    <text evidence="1">The sequence shown here is derived from an EMBL/GenBank/DDBJ whole genome shotgun (WGS) entry which is preliminary data.</text>
</comment>
<dbReference type="Proteomes" id="UP001434883">
    <property type="component" value="Unassembled WGS sequence"/>
</dbReference>
<reference evidence="1 2" key="1">
    <citation type="submission" date="2021-06" db="EMBL/GenBank/DDBJ databases">
        <authorList>
            <person name="Palmer J.M."/>
        </authorList>
    </citation>
    <scope>NUCLEOTIDE SEQUENCE [LARGE SCALE GENOMIC DNA]</scope>
    <source>
        <strain evidence="1 2">XC_2019</strain>
        <tissue evidence="1">Muscle</tissue>
    </source>
</reference>
<protein>
    <recommendedName>
        <fullName evidence="3">Secreted protein</fullName>
    </recommendedName>
</protein>
<dbReference type="EMBL" id="JAHRIN010059381">
    <property type="protein sequence ID" value="MEQ2212053.1"/>
    <property type="molecule type" value="Genomic_DNA"/>
</dbReference>
<name>A0ABV0RWV9_9TELE</name>
<gene>
    <name evidence="1" type="ORF">XENOCAPTIV_024326</name>
</gene>
<evidence type="ECO:0000313" key="2">
    <source>
        <dbReference type="Proteomes" id="UP001434883"/>
    </source>
</evidence>
<sequence>MKLYYSNKCMVTWQVFIATVFSSCFSFNHDRNSAWCQTSHGVIKSENGGFHSMYATYCFLVGKENTFRISGAFKKARGVRHIRKYLKENYLLKHGETCLQSVLAWRERERERARRKAGSRTAKLLWIIPPVS</sequence>
<evidence type="ECO:0008006" key="3">
    <source>
        <dbReference type="Google" id="ProtNLM"/>
    </source>
</evidence>
<accession>A0ABV0RWV9</accession>
<keyword evidence="2" id="KW-1185">Reference proteome</keyword>
<evidence type="ECO:0000313" key="1">
    <source>
        <dbReference type="EMBL" id="MEQ2212053.1"/>
    </source>
</evidence>
<proteinExistence type="predicted"/>
<dbReference type="PROSITE" id="PS51257">
    <property type="entry name" value="PROKAR_LIPOPROTEIN"/>
    <property type="match status" value="1"/>
</dbReference>